<dbReference type="GO" id="GO:0006654">
    <property type="term" value="P:phosphatidic acid biosynthetic process"/>
    <property type="evidence" value="ECO:0007669"/>
    <property type="project" value="TreeGrafter"/>
</dbReference>
<dbReference type="PANTHER" id="PTHR10434:SF40">
    <property type="entry name" value="1-ACYL-SN-GLYCEROL-3-PHOSPHATE ACYLTRANSFERASE"/>
    <property type="match status" value="1"/>
</dbReference>
<dbReference type="GO" id="GO:0003841">
    <property type="term" value="F:1-acylglycerol-3-phosphate O-acyltransferase activity"/>
    <property type="evidence" value="ECO:0007669"/>
    <property type="project" value="TreeGrafter"/>
</dbReference>
<evidence type="ECO:0000259" key="5">
    <source>
        <dbReference type="SMART" id="SM00563"/>
    </source>
</evidence>
<keyword evidence="7" id="KW-1185">Reference proteome</keyword>
<sequence length="249" mass="27367">MNAVRSTLFMAYAIVWSVLSAPLVVIAGPLLGGVWAYRFGRVWRLGTQWGVENLLGIRARVIGRENMPAEACVIMAKHQSAWETMTLQDCVPNGAFCVFVLKKELLKLPLVGWGLAAMKMISIDRAAGKNALDQVVTQGRERLKQGFYVIIFPEGTRVPPGEKRRYKPGGAYLATHVGCKVVPVAHNAGEYWPRQAFLKTPGTVTISIGPAFDASGMSDAEVNQRVEDWIEAEMRRISPHRYPDAGASA</sequence>
<evidence type="ECO:0000256" key="4">
    <source>
        <dbReference type="SAM" id="Phobius"/>
    </source>
</evidence>
<gene>
    <name evidence="6" type="ORF">BJN45_09035</name>
</gene>
<evidence type="ECO:0000256" key="1">
    <source>
        <dbReference type="ARBA" id="ARBA00005189"/>
    </source>
</evidence>
<dbReference type="AlphaFoldDB" id="A0A1R1I4L1"/>
<evidence type="ECO:0000256" key="2">
    <source>
        <dbReference type="ARBA" id="ARBA00022679"/>
    </source>
</evidence>
<dbReference type="Pfam" id="PF01553">
    <property type="entry name" value="Acyltransferase"/>
    <property type="match status" value="1"/>
</dbReference>
<dbReference type="OrthoDB" id="9812274at2"/>
<reference evidence="6 7" key="1">
    <citation type="submission" date="2016-10" db="EMBL/GenBank/DDBJ databases">
        <title>Alkaliphiles isolated from bioreactors.</title>
        <authorList>
            <person name="Salah Z."/>
            <person name="Rout S.P."/>
            <person name="Humphreys P.N."/>
        </authorList>
    </citation>
    <scope>NUCLEOTIDE SEQUENCE [LARGE SCALE GENOMIC DNA]</scope>
    <source>
        <strain evidence="6 7">ZS02</strain>
    </source>
</reference>
<dbReference type="PANTHER" id="PTHR10434">
    <property type="entry name" value="1-ACYL-SN-GLYCEROL-3-PHOSPHATE ACYLTRANSFERASE"/>
    <property type="match status" value="1"/>
</dbReference>
<keyword evidence="3 6" id="KW-0012">Acyltransferase</keyword>
<evidence type="ECO:0000256" key="3">
    <source>
        <dbReference type="ARBA" id="ARBA00023315"/>
    </source>
</evidence>
<dbReference type="InterPro" id="IPR002123">
    <property type="entry name" value="Plipid/glycerol_acylTrfase"/>
</dbReference>
<organism evidence="6 7">
    <name type="scientific">Azonexus hydrophilus</name>
    <dbReference type="NCBI Taxonomy" id="418702"/>
    <lineage>
        <taxon>Bacteria</taxon>
        <taxon>Pseudomonadati</taxon>
        <taxon>Pseudomonadota</taxon>
        <taxon>Betaproteobacteria</taxon>
        <taxon>Rhodocyclales</taxon>
        <taxon>Azonexaceae</taxon>
        <taxon>Azonexus</taxon>
    </lineage>
</organism>
<comment type="caution">
    <text evidence="6">The sequence shown here is derived from an EMBL/GenBank/DDBJ whole genome shotgun (WGS) entry which is preliminary data.</text>
</comment>
<dbReference type="Proteomes" id="UP000187526">
    <property type="component" value="Unassembled WGS sequence"/>
</dbReference>
<accession>A0A1R1I4L1</accession>
<keyword evidence="4" id="KW-0472">Membrane</keyword>
<comment type="pathway">
    <text evidence="1">Lipid metabolism.</text>
</comment>
<keyword evidence="4" id="KW-0812">Transmembrane</keyword>
<feature type="domain" description="Phospholipid/glycerol acyltransferase" evidence="5">
    <location>
        <begin position="72"/>
        <end position="189"/>
    </location>
</feature>
<feature type="transmembrane region" description="Helical" evidence="4">
    <location>
        <begin position="12"/>
        <end position="37"/>
    </location>
</feature>
<dbReference type="SUPFAM" id="SSF69593">
    <property type="entry name" value="Glycerol-3-phosphate (1)-acyltransferase"/>
    <property type="match status" value="1"/>
</dbReference>
<name>A0A1R1I4L1_9RHOO</name>
<dbReference type="STRING" id="418702.BJN45_09035"/>
<dbReference type="SMART" id="SM00563">
    <property type="entry name" value="PlsC"/>
    <property type="match status" value="1"/>
</dbReference>
<proteinExistence type="predicted"/>
<protein>
    <submittedName>
        <fullName evidence="6">1-acyl-sn-glycerol-3-phosphate acyltransferase</fullName>
    </submittedName>
</protein>
<keyword evidence="2 6" id="KW-0808">Transferase</keyword>
<dbReference type="CDD" id="cd07989">
    <property type="entry name" value="LPLAT_AGPAT-like"/>
    <property type="match status" value="1"/>
</dbReference>
<dbReference type="RefSeq" id="WP_076094400.1">
    <property type="nucleotide sequence ID" value="NZ_MTHD01000003.1"/>
</dbReference>
<evidence type="ECO:0000313" key="7">
    <source>
        <dbReference type="Proteomes" id="UP000187526"/>
    </source>
</evidence>
<dbReference type="EMBL" id="MTHD01000003">
    <property type="protein sequence ID" value="OMG53580.1"/>
    <property type="molecule type" value="Genomic_DNA"/>
</dbReference>
<evidence type="ECO:0000313" key="6">
    <source>
        <dbReference type="EMBL" id="OMG53580.1"/>
    </source>
</evidence>
<keyword evidence="4" id="KW-1133">Transmembrane helix</keyword>